<gene>
    <name evidence="5" type="ORF">TRICI_003201</name>
</gene>
<protein>
    <recommendedName>
        <fullName evidence="4">Flavin reductase like domain-containing protein</fullName>
    </recommendedName>
</protein>
<comment type="cofactor">
    <cofactor evidence="1">
        <name>FMN</name>
        <dbReference type="ChEBI" id="CHEBI:58210"/>
    </cofactor>
</comment>
<dbReference type="OrthoDB" id="2145000at2759"/>
<dbReference type="SUPFAM" id="SSF50475">
    <property type="entry name" value="FMN-binding split barrel"/>
    <property type="match status" value="1"/>
</dbReference>
<dbReference type="GO" id="GO:0010181">
    <property type="term" value="F:FMN binding"/>
    <property type="evidence" value="ECO:0007669"/>
    <property type="project" value="InterPro"/>
</dbReference>
<evidence type="ECO:0000313" key="6">
    <source>
        <dbReference type="Proteomes" id="UP000761534"/>
    </source>
</evidence>
<comment type="caution">
    <text evidence="5">The sequence shown here is derived from an EMBL/GenBank/DDBJ whole genome shotgun (WGS) entry which is preliminary data.</text>
</comment>
<dbReference type="AlphaFoldDB" id="A0A642V3T0"/>
<keyword evidence="2" id="KW-0285">Flavoprotein</keyword>
<reference evidence="5" key="1">
    <citation type="journal article" date="2019" name="G3 (Bethesda)">
        <title>Genome Assemblies of Two Rare Opportunistic Yeast Pathogens: Diutina rugosa (syn. Candida rugosa) and Trichomonascus ciferrii (syn. Candida ciferrii).</title>
        <authorList>
            <person name="Mixao V."/>
            <person name="Saus E."/>
            <person name="Hansen A.P."/>
            <person name="Lass-Florl C."/>
            <person name="Gabaldon T."/>
        </authorList>
    </citation>
    <scope>NUCLEOTIDE SEQUENCE</scope>
    <source>
        <strain evidence="5">CBS 4856</strain>
    </source>
</reference>
<evidence type="ECO:0000259" key="4">
    <source>
        <dbReference type="SMART" id="SM00903"/>
    </source>
</evidence>
<keyword evidence="6" id="KW-1185">Reference proteome</keyword>
<comment type="similarity">
    <text evidence="3">Belongs to the flavoredoxin family.</text>
</comment>
<evidence type="ECO:0000313" key="5">
    <source>
        <dbReference type="EMBL" id="KAA8913441.1"/>
    </source>
</evidence>
<evidence type="ECO:0000256" key="2">
    <source>
        <dbReference type="ARBA" id="ARBA00022630"/>
    </source>
</evidence>
<proteinExistence type="inferred from homology"/>
<dbReference type="VEuPathDB" id="FungiDB:TRICI_003201"/>
<dbReference type="InterPro" id="IPR052174">
    <property type="entry name" value="Flavoredoxin"/>
</dbReference>
<dbReference type="PANTHER" id="PTHR43567">
    <property type="entry name" value="FLAVOREDOXIN-RELATED-RELATED"/>
    <property type="match status" value="1"/>
</dbReference>
<sequence length="186" mass="20899">MESFPLKRTCELIEPGPIVLVTTRTPETGEANVMTMGFHMMVEHYPPKISFVLGPWDYSYETLRKTKECVISIPPANLAETVVDIGNCSGEDCNKFAQFQLTSKEASKISPPLINECMANLECKVVETLPRHNMFIAKVVAAWQHKKLLQEQPMIHHKGDGVFSVDDVGKSINLSHRMTKWVGLLD</sequence>
<dbReference type="PANTHER" id="PTHR43567:SF1">
    <property type="entry name" value="FLAVOREDOXIN"/>
    <property type="match status" value="1"/>
</dbReference>
<dbReference type="InterPro" id="IPR002563">
    <property type="entry name" value="Flavin_Rdtase-like_dom"/>
</dbReference>
<evidence type="ECO:0000256" key="1">
    <source>
        <dbReference type="ARBA" id="ARBA00001917"/>
    </source>
</evidence>
<dbReference type="SMART" id="SM00903">
    <property type="entry name" value="Flavin_Reduct"/>
    <property type="match status" value="1"/>
</dbReference>
<dbReference type="EMBL" id="SWFS01000227">
    <property type="protein sequence ID" value="KAA8913441.1"/>
    <property type="molecule type" value="Genomic_DNA"/>
</dbReference>
<organism evidence="5 6">
    <name type="scientific">Trichomonascus ciferrii</name>
    <dbReference type="NCBI Taxonomy" id="44093"/>
    <lineage>
        <taxon>Eukaryota</taxon>
        <taxon>Fungi</taxon>
        <taxon>Dikarya</taxon>
        <taxon>Ascomycota</taxon>
        <taxon>Saccharomycotina</taxon>
        <taxon>Dipodascomycetes</taxon>
        <taxon>Dipodascales</taxon>
        <taxon>Trichomonascaceae</taxon>
        <taxon>Trichomonascus</taxon>
        <taxon>Trichomonascus ciferrii complex</taxon>
    </lineage>
</organism>
<dbReference type="Gene3D" id="2.30.110.10">
    <property type="entry name" value="Electron Transport, Fmn-binding Protein, Chain A"/>
    <property type="match status" value="1"/>
</dbReference>
<dbReference type="InterPro" id="IPR012349">
    <property type="entry name" value="Split_barrel_FMN-bd"/>
</dbReference>
<dbReference type="Pfam" id="PF01613">
    <property type="entry name" value="Flavin_Reduct"/>
    <property type="match status" value="1"/>
</dbReference>
<feature type="domain" description="Flavin reductase like" evidence="4">
    <location>
        <begin position="12"/>
        <end position="163"/>
    </location>
</feature>
<dbReference type="Proteomes" id="UP000761534">
    <property type="component" value="Unassembled WGS sequence"/>
</dbReference>
<evidence type="ECO:0000256" key="3">
    <source>
        <dbReference type="ARBA" id="ARBA00038054"/>
    </source>
</evidence>
<name>A0A642V3T0_9ASCO</name>
<accession>A0A642V3T0</accession>